<keyword evidence="2" id="KW-1185">Reference proteome</keyword>
<dbReference type="AlphaFoldDB" id="A0A5N5GR13"/>
<sequence>MLCPDLPYAALQSTAEPQIERVQHGNAWGAERRRWRSTKLLEMMVEDNEKMEGSVEGEGCFGKKSLILDEAFSPESKYYLCVSNPISSILGIELLILHKSWNTVHSG</sequence>
<reference evidence="2" key="2">
    <citation type="submission" date="2019-10" db="EMBL/GenBank/DDBJ databases">
        <title>A de novo genome assembly of a pear dwarfing rootstock.</title>
        <authorList>
            <person name="Wang F."/>
            <person name="Wang J."/>
            <person name="Li S."/>
            <person name="Zhang Y."/>
            <person name="Fang M."/>
            <person name="Ma L."/>
            <person name="Zhao Y."/>
            <person name="Jiang S."/>
        </authorList>
    </citation>
    <scope>NUCLEOTIDE SEQUENCE [LARGE SCALE GENOMIC DNA]</scope>
</reference>
<proteinExistence type="predicted"/>
<accession>A0A5N5GR13</accession>
<protein>
    <submittedName>
        <fullName evidence="1">Uncharacterized protein</fullName>
    </submittedName>
</protein>
<comment type="caution">
    <text evidence="1">The sequence shown here is derived from an EMBL/GenBank/DDBJ whole genome shotgun (WGS) entry which is preliminary data.</text>
</comment>
<evidence type="ECO:0000313" key="1">
    <source>
        <dbReference type="EMBL" id="KAB2618046.1"/>
    </source>
</evidence>
<dbReference type="Proteomes" id="UP000327157">
    <property type="component" value="Chromosome 15"/>
</dbReference>
<evidence type="ECO:0000313" key="2">
    <source>
        <dbReference type="Proteomes" id="UP000327157"/>
    </source>
</evidence>
<gene>
    <name evidence="1" type="ORF">D8674_013915</name>
</gene>
<reference evidence="1 2" key="3">
    <citation type="submission" date="2019-11" db="EMBL/GenBank/DDBJ databases">
        <title>A de novo genome assembly of a pear dwarfing rootstock.</title>
        <authorList>
            <person name="Wang F."/>
            <person name="Wang J."/>
            <person name="Li S."/>
            <person name="Zhang Y."/>
            <person name="Fang M."/>
            <person name="Ma L."/>
            <person name="Zhao Y."/>
            <person name="Jiang S."/>
        </authorList>
    </citation>
    <scope>NUCLEOTIDE SEQUENCE [LARGE SCALE GENOMIC DNA]</scope>
    <source>
        <strain evidence="1">S2</strain>
        <tissue evidence="1">Leaf</tissue>
    </source>
</reference>
<organism evidence="1 2">
    <name type="scientific">Pyrus ussuriensis x Pyrus communis</name>
    <dbReference type="NCBI Taxonomy" id="2448454"/>
    <lineage>
        <taxon>Eukaryota</taxon>
        <taxon>Viridiplantae</taxon>
        <taxon>Streptophyta</taxon>
        <taxon>Embryophyta</taxon>
        <taxon>Tracheophyta</taxon>
        <taxon>Spermatophyta</taxon>
        <taxon>Magnoliopsida</taxon>
        <taxon>eudicotyledons</taxon>
        <taxon>Gunneridae</taxon>
        <taxon>Pentapetalae</taxon>
        <taxon>rosids</taxon>
        <taxon>fabids</taxon>
        <taxon>Rosales</taxon>
        <taxon>Rosaceae</taxon>
        <taxon>Amygdaloideae</taxon>
        <taxon>Maleae</taxon>
        <taxon>Pyrus</taxon>
    </lineage>
</organism>
<reference evidence="1 2" key="1">
    <citation type="submission" date="2019-09" db="EMBL/GenBank/DDBJ databases">
        <authorList>
            <person name="Ou C."/>
        </authorList>
    </citation>
    <scope>NUCLEOTIDE SEQUENCE [LARGE SCALE GENOMIC DNA]</scope>
    <source>
        <strain evidence="1">S2</strain>
        <tissue evidence="1">Leaf</tissue>
    </source>
</reference>
<dbReference type="EMBL" id="SMOL01000401">
    <property type="protein sequence ID" value="KAB2618046.1"/>
    <property type="molecule type" value="Genomic_DNA"/>
</dbReference>
<name>A0A5N5GR13_9ROSA</name>